<evidence type="ECO:0000313" key="3">
    <source>
        <dbReference type="Proteomes" id="UP000009222"/>
    </source>
</evidence>
<dbReference type="InParanoid" id="F5Y8R5"/>
<dbReference type="HOGENOM" id="CLU_613846_0_0_12"/>
<evidence type="ECO:0000313" key="2">
    <source>
        <dbReference type="EMBL" id="AEF82049.1"/>
    </source>
</evidence>
<reference evidence="3" key="1">
    <citation type="submission" date="2009-12" db="EMBL/GenBank/DDBJ databases">
        <title>Complete sequence of Treponema azotonutricium strain ZAS-9.</title>
        <authorList>
            <person name="Tetu S.G."/>
            <person name="Matson E."/>
            <person name="Ren Q."/>
            <person name="Seshadri R."/>
            <person name="Elbourne L."/>
            <person name="Hassan K.A."/>
            <person name="Durkin A."/>
            <person name="Radune D."/>
            <person name="Mohamoud Y."/>
            <person name="Shay R."/>
            <person name="Jin S."/>
            <person name="Zhang X."/>
            <person name="Lucey K."/>
            <person name="Ballor N.R."/>
            <person name="Ottesen E."/>
            <person name="Rosenthal R."/>
            <person name="Allen A."/>
            <person name="Leadbetter J.R."/>
            <person name="Paulsen I.T."/>
        </authorList>
    </citation>
    <scope>NUCLEOTIDE SEQUENCE [LARGE SCALE GENOMIC DNA]</scope>
    <source>
        <strain evidence="3">ATCC BAA-888 / DSM 13862 / ZAS-9</strain>
    </source>
</reference>
<keyword evidence="3" id="KW-1185">Reference proteome</keyword>
<dbReference type="InterPro" id="IPR022038">
    <property type="entry name" value="Ig-like_bact"/>
</dbReference>
<sequence length="446" mass="46257">MLAILFGACKDDSGDAVKTIASIDLTTEPTKTEYGIGEPLDLAGLVVTATYADGSTGSVSINQNNTDWDAASTRTGPGSITITIGEQTTQFTVTILTLAQRIDAIKGTAGEKTIYLYADETISTTQSLTVDGLEVILKTPEGSTAERVIAGTAGQSIFSVGYNNNASNNTVKLILDGYITLEGASENPMPLVQVYYHGSALEMKGHSKIANNNYSDIESTNSSNGGGVYLNSNTATGRVSLIMSDYAEISGNKLRKTSAALGGGVYASYADITLKDNAKISNNSVKSSNNTVEGGGVYLVNSTITLKGGPGNAPAISGNKIRSDSSAYGQYAVGGGVSVSTNSIFKMEGGVISNNTIDAPDLVAYSTGAGVNVTGDNGYGQLNGFLNFIKTGGVIYGDMDNAYFNDGNENTIFGRSGKGHALFTRKPASKAYDDNLLDNAAGNISF</sequence>
<feature type="domain" description="Ig-like" evidence="1">
    <location>
        <begin position="27"/>
        <end position="94"/>
    </location>
</feature>
<gene>
    <name evidence="2" type="ordered locus">TREAZ_2192</name>
</gene>
<dbReference type="AlphaFoldDB" id="F5Y8R5"/>
<dbReference type="EMBL" id="CP001841">
    <property type="protein sequence ID" value="AEF82049.1"/>
    <property type="molecule type" value="Genomic_DNA"/>
</dbReference>
<protein>
    <recommendedName>
        <fullName evidence="1">Ig-like domain-containing protein</fullName>
    </recommendedName>
</protein>
<evidence type="ECO:0000259" key="1">
    <source>
        <dbReference type="Pfam" id="PF07523"/>
    </source>
</evidence>
<dbReference type="Proteomes" id="UP000009222">
    <property type="component" value="Chromosome"/>
</dbReference>
<reference evidence="2 3" key="2">
    <citation type="journal article" date="2011" name="ISME J.">
        <title>RNA-seq reveals cooperative metabolic interactions between two termite-gut spirochete species in co-culture.</title>
        <authorList>
            <person name="Rosenthal A.Z."/>
            <person name="Matson E.G."/>
            <person name="Eldar A."/>
            <person name="Leadbetter J.R."/>
        </authorList>
    </citation>
    <scope>NUCLEOTIDE SEQUENCE [LARGE SCALE GENOMIC DNA]</scope>
    <source>
        <strain evidence="3">ATCC BAA-888 / DSM 13862 / ZAS-9</strain>
    </source>
</reference>
<dbReference type="KEGG" id="taz:TREAZ_2192"/>
<accession>F5Y8R5</accession>
<name>F5Y8R5_LEAAZ</name>
<dbReference type="Pfam" id="PF07523">
    <property type="entry name" value="Big_3"/>
    <property type="match status" value="1"/>
</dbReference>
<dbReference type="Gene3D" id="2.60.40.3630">
    <property type="match status" value="1"/>
</dbReference>
<proteinExistence type="predicted"/>
<organism evidence="2 3">
    <name type="scientific">Leadbettera azotonutricia (strain ATCC BAA-888 / DSM 13862 / ZAS-9)</name>
    <name type="common">Treponema azotonutricium</name>
    <dbReference type="NCBI Taxonomy" id="545695"/>
    <lineage>
        <taxon>Bacteria</taxon>
        <taxon>Pseudomonadati</taxon>
        <taxon>Spirochaetota</taxon>
        <taxon>Spirochaetia</taxon>
        <taxon>Spirochaetales</taxon>
        <taxon>Breznakiellaceae</taxon>
        <taxon>Leadbettera</taxon>
    </lineage>
</organism>